<organism evidence="1 2">
    <name type="scientific">Aquimarina spongiae</name>
    <dbReference type="NCBI Taxonomy" id="570521"/>
    <lineage>
        <taxon>Bacteria</taxon>
        <taxon>Pseudomonadati</taxon>
        <taxon>Bacteroidota</taxon>
        <taxon>Flavobacteriia</taxon>
        <taxon>Flavobacteriales</taxon>
        <taxon>Flavobacteriaceae</taxon>
        <taxon>Aquimarina</taxon>
    </lineage>
</organism>
<reference evidence="2" key="1">
    <citation type="submission" date="2016-11" db="EMBL/GenBank/DDBJ databases">
        <authorList>
            <person name="Varghese N."/>
            <person name="Submissions S."/>
        </authorList>
    </citation>
    <scope>NUCLEOTIDE SEQUENCE [LARGE SCALE GENOMIC DNA]</scope>
    <source>
        <strain evidence="2">DSM 22623</strain>
    </source>
</reference>
<dbReference type="AlphaFoldDB" id="A0A1M6BDS9"/>
<accession>A0A1M6BDS9</accession>
<gene>
    <name evidence="1" type="ORF">SAMN04488508_101759</name>
</gene>
<evidence type="ECO:0000313" key="2">
    <source>
        <dbReference type="Proteomes" id="UP000184432"/>
    </source>
</evidence>
<keyword evidence="2" id="KW-1185">Reference proteome</keyword>
<evidence type="ECO:0000313" key="1">
    <source>
        <dbReference type="EMBL" id="SHI46718.1"/>
    </source>
</evidence>
<dbReference type="RefSeq" id="WP_170864547.1">
    <property type="nucleotide sequence ID" value="NZ_FQYP01000001.1"/>
</dbReference>
<protein>
    <submittedName>
        <fullName evidence="1">Uncharacterized protein</fullName>
    </submittedName>
</protein>
<name>A0A1M6BDS9_9FLAO</name>
<dbReference type="STRING" id="570521.SAMN04488508_101759"/>
<sequence length="50" mass="5646">MSNHLRNLNFKPITKSEQLHIKGGYTQENWACNSSGDNPHQYLPSGCQNS</sequence>
<dbReference type="Proteomes" id="UP000184432">
    <property type="component" value="Unassembled WGS sequence"/>
</dbReference>
<proteinExistence type="predicted"/>
<dbReference type="EMBL" id="FQYP01000001">
    <property type="protein sequence ID" value="SHI46718.1"/>
    <property type="molecule type" value="Genomic_DNA"/>
</dbReference>